<evidence type="ECO:0000256" key="2">
    <source>
        <dbReference type="ARBA" id="ARBA00007613"/>
    </source>
</evidence>
<evidence type="ECO:0000256" key="7">
    <source>
        <dbReference type="ARBA" id="ARBA00023237"/>
    </source>
</evidence>
<evidence type="ECO:0000256" key="5">
    <source>
        <dbReference type="ARBA" id="ARBA00022692"/>
    </source>
</evidence>
<dbReference type="InterPro" id="IPR051906">
    <property type="entry name" value="TolC-like"/>
</dbReference>
<dbReference type="Pfam" id="PF02321">
    <property type="entry name" value="OEP"/>
    <property type="match status" value="1"/>
</dbReference>
<accession>A0A1W6MP18</accession>
<dbReference type="RefSeq" id="WP_085768128.1">
    <property type="nucleotide sequence ID" value="NZ_CP019344.1"/>
</dbReference>
<evidence type="ECO:0000313" key="9">
    <source>
        <dbReference type="Proteomes" id="UP000193431"/>
    </source>
</evidence>
<evidence type="ECO:0000256" key="4">
    <source>
        <dbReference type="ARBA" id="ARBA00022452"/>
    </source>
</evidence>
<reference evidence="8 9" key="1">
    <citation type="submission" date="2016-11" db="EMBL/GenBank/DDBJ databases">
        <title>Trade-off between light-utilization and light-protection in marine flavobacteria.</title>
        <authorList>
            <person name="Kumagai Y."/>
        </authorList>
    </citation>
    <scope>NUCLEOTIDE SEQUENCE [LARGE SCALE GENOMIC DNA]</scope>
    <source>
        <strain evidence="8 9">JCM 13191</strain>
    </source>
</reference>
<dbReference type="SUPFAM" id="SSF56954">
    <property type="entry name" value="Outer membrane efflux proteins (OEP)"/>
    <property type="match status" value="1"/>
</dbReference>
<evidence type="ECO:0000256" key="6">
    <source>
        <dbReference type="ARBA" id="ARBA00023136"/>
    </source>
</evidence>
<keyword evidence="9" id="KW-1185">Reference proteome</keyword>
<dbReference type="PANTHER" id="PTHR30026">
    <property type="entry name" value="OUTER MEMBRANE PROTEIN TOLC"/>
    <property type="match status" value="1"/>
</dbReference>
<name>A0A1W6MP18_9FLAO</name>
<dbReference type="EMBL" id="CP019344">
    <property type="protein sequence ID" value="ARN79335.1"/>
    <property type="molecule type" value="Genomic_DNA"/>
</dbReference>
<dbReference type="STRING" id="331648.BST97_02520"/>
<keyword evidence="5" id="KW-0812">Transmembrane</keyword>
<evidence type="ECO:0000256" key="3">
    <source>
        <dbReference type="ARBA" id="ARBA00022448"/>
    </source>
</evidence>
<protein>
    <submittedName>
        <fullName evidence="8">Transporter</fullName>
    </submittedName>
</protein>
<evidence type="ECO:0000256" key="1">
    <source>
        <dbReference type="ARBA" id="ARBA00004442"/>
    </source>
</evidence>
<dbReference type="GO" id="GO:0015288">
    <property type="term" value="F:porin activity"/>
    <property type="evidence" value="ECO:0007669"/>
    <property type="project" value="TreeGrafter"/>
</dbReference>
<proteinExistence type="inferred from homology"/>
<gene>
    <name evidence="8" type="ORF">BST97_02520</name>
</gene>
<keyword evidence="7" id="KW-0998">Cell outer membrane</keyword>
<keyword evidence="4" id="KW-1134">Transmembrane beta strand</keyword>
<comment type="similarity">
    <text evidence="2">Belongs to the outer membrane factor (OMF) (TC 1.B.17) family.</text>
</comment>
<keyword evidence="3" id="KW-0813">Transport</keyword>
<dbReference type="GO" id="GO:0009279">
    <property type="term" value="C:cell outer membrane"/>
    <property type="evidence" value="ECO:0007669"/>
    <property type="project" value="UniProtKB-SubCell"/>
</dbReference>
<comment type="subcellular location">
    <subcellularLocation>
        <location evidence="1">Cell outer membrane</location>
    </subcellularLocation>
</comment>
<dbReference type="PANTHER" id="PTHR30026:SF20">
    <property type="entry name" value="OUTER MEMBRANE PROTEIN TOLC"/>
    <property type="match status" value="1"/>
</dbReference>
<keyword evidence="6" id="KW-0472">Membrane</keyword>
<dbReference type="GO" id="GO:0015562">
    <property type="term" value="F:efflux transmembrane transporter activity"/>
    <property type="evidence" value="ECO:0007669"/>
    <property type="project" value="InterPro"/>
</dbReference>
<sequence>MPRRNRVLSFSAILMFFVVCSSLGSTLSRKRVLQNPIATQEVMDTTFISLSEYLGYVKKHHPVVKQAGLVIEQGEAQLLKARGGFDPKIEVDYERKDFKGTEYYDELRGAFKIPTWYGVEFKAGAERNEGAFLDPSLKVPEDGLYSAGVKVSVLQGLVINDRMATLRKAKLFREQTQSERNLLINQILSDATEVYFEWWRAAQERLLFESILENTIIRYEGVVRQVETGYKAAIDSVEAGIAVNNRQLSLEQARLDFVKKRLELSNFLWIDGVPIELRENTFPENELLDNIDASLEIMGQSLDLFTIENHPKILAMQLKMEQLDVDRDLKANKLLPRLDVGVDLLTPEWDNGDSYQLNNYKAQATFSFPIFLRKERGDLALAEIKLQDASFDLLATSIQIENKIKANFNEIDSYSRQNQISDEIVTSSARLLYAEERKFDLGNSSIFLINARENKLIESSEKQLQIIVKLLNAKASLFNSLAIVPENL</sequence>
<dbReference type="GO" id="GO:1990281">
    <property type="term" value="C:efflux pump complex"/>
    <property type="evidence" value="ECO:0007669"/>
    <property type="project" value="TreeGrafter"/>
</dbReference>
<dbReference type="InterPro" id="IPR003423">
    <property type="entry name" value="OMP_efflux"/>
</dbReference>
<evidence type="ECO:0000313" key="8">
    <source>
        <dbReference type="EMBL" id="ARN79335.1"/>
    </source>
</evidence>
<dbReference type="AlphaFoldDB" id="A0A1W6MP18"/>
<dbReference type="Gene3D" id="1.20.1600.10">
    <property type="entry name" value="Outer membrane efflux proteins (OEP)"/>
    <property type="match status" value="1"/>
</dbReference>
<organism evidence="8 9">
    <name type="scientific">Nonlabens spongiae</name>
    <dbReference type="NCBI Taxonomy" id="331648"/>
    <lineage>
        <taxon>Bacteria</taxon>
        <taxon>Pseudomonadati</taxon>
        <taxon>Bacteroidota</taxon>
        <taxon>Flavobacteriia</taxon>
        <taxon>Flavobacteriales</taxon>
        <taxon>Flavobacteriaceae</taxon>
        <taxon>Nonlabens</taxon>
    </lineage>
</organism>
<dbReference type="Proteomes" id="UP000193431">
    <property type="component" value="Chromosome"/>
</dbReference>